<dbReference type="GO" id="GO:0007166">
    <property type="term" value="P:cell surface receptor signaling pathway"/>
    <property type="evidence" value="ECO:0007669"/>
    <property type="project" value="TreeGrafter"/>
</dbReference>
<dbReference type="GO" id="GO:0005886">
    <property type="term" value="C:plasma membrane"/>
    <property type="evidence" value="ECO:0007669"/>
    <property type="project" value="TreeGrafter"/>
</dbReference>
<dbReference type="InterPro" id="IPR013783">
    <property type="entry name" value="Ig-like_fold"/>
</dbReference>
<evidence type="ECO:0000256" key="2">
    <source>
        <dbReference type="ARBA" id="ARBA00022859"/>
    </source>
</evidence>
<sequence length="122" mass="13514">QERMCLCSSFAFLVPGISLGLEVRQSPSDLFTNPDGKVQVFCTHDKTDFRLMLWYQRSPGDTALKLIGYLYHKAVSMEDQYKDGFDLTGDLGGDATKNGSLLIKHVKPGQSAVYFCAASRAQ</sequence>
<dbReference type="InterPro" id="IPR013106">
    <property type="entry name" value="Ig_V-set"/>
</dbReference>
<dbReference type="InterPro" id="IPR050413">
    <property type="entry name" value="TCR_beta_variable"/>
</dbReference>
<accession>A0A8C6NLZ2</accession>
<dbReference type="Gene3D" id="2.60.40.10">
    <property type="entry name" value="Immunoglobulins"/>
    <property type="match status" value="1"/>
</dbReference>
<dbReference type="InterPro" id="IPR036179">
    <property type="entry name" value="Ig-like_dom_sf"/>
</dbReference>
<dbReference type="SUPFAM" id="SSF48726">
    <property type="entry name" value="Immunoglobulin"/>
    <property type="match status" value="1"/>
</dbReference>
<protein>
    <recommendedName>
        <fullName evidence="4">Ig-like domain-containing protein</fullName>
    </recommendedName>
</protein>
<reference evidence="5" key="3">
    <citation type="submission" date="2025-09" db="UniProtKB">
        <authorList>
            <consortium name="Ensembl"/>
        </authorList>
    </citation>
    <scope>IDENTIFICATION</scope>
</reference>
<dbReference type="SMART" id="SM00406">
    <property type="entry name" value="IGv"/>
    <property type="match status" value="1"/>
</dbReference>
<name>A0A8C6NLZ2_NOTFU</name>
<evidence type="ECO:0000256" key="3">
    <source>
        <dbReference type="SAM" id="SignalP"/>
    </source>
</evidence>
<proteinExistence type="predicted"/>
<dbReference type="GO" id="GO:0002376">
    <property type="term" value="P:immune system process"/>
    <property type="evidence" value="ECO:0007669"/>
    <property type="project" value="UniProtKB-KW"/>
</dbReference>
<evidence type="ECO:0000256" key="1">
    <source>
        <dbReference type="ARBA" id="ARBA00022729"/>
    </source>
</evidence>
<dbReference type="AlphaFoldDB" id="A0A8C6NLZ2"/>
<reference evidence="5" key="1">
    <citation type="submission" date="2014-08" db="EMBL/GenBank/DDBJ databases">
        <authorList>
            <person name="Senf B."/>
            <person name="Petzold A."/>
            <person name="Downie B.R."/>
            <person name="Koch P."/>
            <person name="Platzer M."/>
        </authorList>
    </citation>
    <scope>NUCLEOTIDE SEQUENCE [LARGE SCALE GENOMIC DNA]</scope>
    <source>
        <strain evidence="5">GRZ</strain>
    </source>
</reference>
<organism evidence="5 6">
    <name type="scientific">Nothobranchius furzeri</name>
    <name type="common">Turquoise killifish</name>
    <dbReference type="NCBI Taxonomy" id="105023"/>
    <lineage>
        <taxon>Eukaryota</taxon>
        <taxon>Metazoa</taxon>
        <taxon>Chordata</taxon>
        <taxon>Craniata</taxon>
        <taxon>Vertebrata</taxon>
        <taxon>Euteleostomi</taxon>
        <taxon>Actinopterygii</taxon>
        <taxon>Neopterygii</taxon>
        <taxon>Teleostei</taxon>
        <taxon>Neoteleostei</taxon>
        <taxon>Acanthomorphata</taxon>
        <taxon>Ovalentaria</taxon>
        <taxon>Atherinomorphae</taxon>
        <taxon>Cyprinodontiformes</taxon>
        <taxon>Nothobranchiidae</taxon>
        <taxon>Nothobranchius</taxon>
    </lineage>
</organism>
<dbReference type="GeneTree" id="ENSGT00940000170858"/>
<reference evidence="5" key="2">
    <citation type="submission" date="2025-08" db="UniProtKB">
        <authorList>
            <consortium name="Ensembl"/>
        </authorList>
    </citation>
    <scope>IDENTIFICATION</scope>
</reference>
<dbReference type="InterPro" id="IPR007110">
    <property type="entry name" value="Ig-like_dom"/>
</dbReference>
<dbReference type="PANTHER" id="PTHR23268:SF102">
    <property type="entry name" value="IMMUNOGLOBULIN V-SET DOMAIN-CONTAINING PROTEIN"/>
    <property type="match status" value="1"/>
</dbReference>
<feature type="domain" description="Ig-like" evidence="4">
    <location>
        <begin position="15"/>
        <end position="122"/>
    </location>
</feature>
<evidence type="ECO:0000313" key="6">
    <source>
        <dbReference type="Proteomes" id="UP000694548"/>
    </source>
</evidence>
<keyword evidence="6" id="KW-1185">Reference proteome</keyword>
<dbReference type="Proteomes" id="UP000694548">
    <property type="component" value="Chromosome sgr16"/>
</dbReference>
<dbReference type="PROSITE" id="PS50835">
    <property type="entry name" value="IG_LIKE"/>
    <property type="match status" value="1"/>
</dbReference>
<evidence type="ECO:0000313" key="5">
    <source>
        <dbReference type="Ensembl" id="ENSNFUP00015010523.1"/>
    </source>
</evidence>
<keyword evidence="2" id="KW-0391">Immunity</keyword>
<feature type="signal peptide" evidence="3">
    <location>
        <begin position="1"/>
        <end position="20"/>
    </location>
</feature>
<feature type="chain" id="PRO_5034776069" description="Ig-like domain-containing protein" evidence="3">
    <location>
        <begin position="21"/>
        <end position="122"/>
    </location>
</feature>
<dbReference type="Ensembl" id="ENSNFUT00015011052.1">
    <property type="protein sequence ID" value="ENSNFUP00015010523.1"/>
    <property type="gene ID" value="ENSNFUG00015005192.1"/>
</dbReference>
<keyword evidence="1 3" id="KW-0732">Signal</keyword>
<dbReference type="PANTHER" id="PTHR23268">
    <property type="entry name" value="T-CELL RECEPTOR BETA CHAIN"/>
    <property type="match status" value="1"/>
</dbReference>
<evidence type="ECO:0000259" key="4">
    <source>
        <dbReference type="PROSITE" id="PS50835"/>
    </source>
</evidence>
<dbReference type="Pfam" id="PF07686">
    <property type="entry name" value="V-set"/>
    <property type="match status" value="1"/>
</dbReference>